<dbReference type="OrthoDB" id="9806452at2"/>
<organism evidence="3 4">
    <name type="scientific">Kribbella turkmenica</name>
    <dbReference type="NCBI Taxonomy" id="2530375"/>
    <lineage>
        <taxon>Bacteria</taxon>
        <taxon>Bacillati</taxon>
        <taxon>Actinomycetota</taxon>
        <taxon>Actinomycetes</taxon>
        <taxon>Propionibacteriales</taxon>
        <taxon>Kribbellaceae</taxon>
        <taxon>Kribbella</taxon>
    </lineage>
</organism>
<keyword evidence="1" id="KW-0560">Oxidoreductase</keyword>
<dbReference type="Gene3D" id="3.30.9.10">
    <property type="entry name" value="D-Amino Acid Oxidase, subunit A, domain 2"/>
    <property type="match status" value="1"/>
</dbReference>
<proteinExistence type="predicted"/>
<reference evidence="3 4" key="1">
    <citation type="submission" date="2019-02" db="EMBL/GenBank/DDBJ databases">
        <title>Draft genome sequences of novel Actinobacteria.</title>
        <authorList>
            <person name="Sahin N."/>
            <person name="Ay H."/>
            <person name="Saygin H."/>
        </authorList>
    </citation>
    <scope>NUCLEOTIDE SEQUENCE [LARGE SCALE GENOMIC DNA]</scope>
    <source>
        <strain evidence="3 4">16K104</strain>
    </source>
</reference>
<dbReference type="PANTHER" id="PTHR13847">
    <property type="entry name" value="SARCOSINE DEHYDROGENASE-RELATED"/>
    <property type="match status" value="1"/>
</dbReference>
<name>A0A4R4XGE6_9ACTN</name>
<dbReference type="Pfam" id="PF01266">
    <property type="entry name" value="DAO"/>
    <property type="match status" value="1"/>
</dbReference>
<dbReference type="InterPro" id="IPR006076">
    <property type="entry name" value="FAD-dep_OxRdtase"/>
</dbReference>
<evidence type="ECO:0000313" key="3">
    <source>
        <dbReference type="EMBL" id="TDD30011.1"/>
    </source>
</evidence>
<dbReference type="Proteomes" id="UP000295172">
    <property type="component" value="Unassembled WGS sequence"/>
</dbReference>
<gene>
    <name evidence="3" type="ORF">E1218_02485</name>
</gene>
<evidence type="ECO:0000259" key="2">
    <source>
        <dbReference type="Pfam" id="PF01266"/>
    </source>
</evidence>
<sequence>MAHYDVGIVGAGVHGASAAFHMAKAGHRVVVYERAAPAGGPTGLSSAVCRAYYTNSFLAEVARDSLLAFSEFAALTDGEQADFRRTGALYVHPLDDVSVVDETVRALAAGGTRVEILTGQELVRLAPGLDLSDGSAVVWEPNAGYADPVATTQGLLAAARRSGAAVWSRTRVLSVSPGARVKVLHESGQDVVERLLVAAGPWTAGIMSSIGVELPLTVERHIVAQCGLPAQVTLPFVFVDMLGGYYVKPETGDQFLLGSLKPGPSADPDEPVAGVGDGEVAELAETFERRLSGVGNATLRGGWASLYDVSPDWQPVIGEVADQVYVNAGSSGHGFKLALAMGAHVARLVLGENPDPSLAQFHPDRFRCGGQPLVSRYGSARILG</sequence>
<dbReference type="GO" id="GO:0016491">
    <property type="term" value="F:oxidoreductase activity"/>
    <property type="evidence" value="ECO:0007669"/>
    <property type="project" value="UniProtKB-KW"/>
</dbReference>
<feature type="domain" description="FAD dependent oxidoreductase" evidence="2">
    <location>
        <begin position="5"/>
        <end position="348"/>
    </location>
</feature>
<dbReference type="GO" id="GO:0005737">
    <property type="term" value="C:cytoplasm"/>
    <property type="evidence" value="ECO:0007669"/>
    <property type="project" value="TreeGrafter"/>
</dbReference>
<dbReference type="SUPFAM" id="SSF51905">
    <property type="entry name" value="FAD/NAD(P)-binding domain"/>
    <property type="match status" value="1"/>
</dbReference>
<evidence type="ECO:0000313" key="4">
    <source>
        <dbReference type="Proteomes" id="UP000295172"/>
    </source>
</evidence>
<dbReference type="PANTHER" id="PTHR13847:SF287">
    <property type="entry name" value="FAD-DEPENDENT OXIDOREDUCTASE DOMAIN-CONTAINING PROTEIN 1"/>
    <property type="match status" value="1"/>
</dbReference>
<dbReference type="EMBL" id="SMKR01000006">
    <property type="protein sequence ID" value="TDD30011.1"/>
    <property type="molecule type" value="Genomic_DNA"/>
</dbReference>
<comment type="caution">
    <text evidence="3">The sequence shown here is derived from an EMBL/GenBank/DDBJ whole genome shotgun (WGS) entry which is preliminary data.</text>
</comment>
<dbReference type="RefSeq" id="WP_132315753.1">
    <property type="nucleotide sequence ID" value="NZ_SMKR01000006.1"/>
</dbReference>
<accession>A0A4R4XGE6</accession>
<protein>
    <submittedName>
        <fullName evidence="3">FAD-binding oxidoreductase</fullName>
    </submittedName>
</protein>
<dbReference type="InterPro" id="IPR036188">
    <property type="entry name" value="FAD/NAD-bd_sf"/>
</dbReference>
<dbReference type="Gene3D" id="3.50.50.60">
    <property type="entry name" value="FAD/NAD(P)-binding domain"/>
    <property type="match status" value="1"/>
</dbReference>
<dbReference type="AlphaFoldDB" id="A0A4R4XGE6"/>
<keyword evidence="4" id="KW-1185">Reference proteome</keyword>
<evidence type="ECO:0000256" key="1">
    <source>
        <dbReference type="ARBA" id="ARBA00023002"/>
    </source>
</evidence>